<proteinExistence type="predicted"/>
<sequence length="432" mass="46711">MFIRMVTECLGTEFWPISSGPIHITPQGKLVSRVASLTQRLSCPFPLQMPSASNELQIIPVGASIFAAPGFMSRRLLGTSRGGFPRLGRVETLCSGDGAKRPIGYVSPVDATQTSGPQLSSWQLVWCANYTVVCLQCGTPLWASLIAAAYHVRPPVFLRGAQVLRAACADNAIADCNVVSLRPSCLGKALKSPLCLAFIACVLVCLILPLGQPDQTPAGLRLPSVLWAAHLITQSHCRYDVYTTSPRTALSLCEDDGLHLSKRMDWSQVICTSTGIRDLAVGSRDLHHGQGWLAHCLSCLLGSCLPVSISCRLAMVGCPSYAFHYAVSRSNCGAFAITIWNSRLPEAYYVSAIAESVRWVCHLVEMVKLFSLSAMSSRSAAGYISHRRVPAAPKHQTRDGTLIPSFRVCRVVSSSFASQGTKRCSIQLLECP</sequence>
<accession>A0A2T2ZSY6</accession>
<dbReference type="InParanoid" id="A0A2T2ZSY6"/>
<evidence type="ECO:0000313" key="2">
    <source>
        <dbReference type="Proteomes" id="UP000241462"/>
    </source>
</evidence>
<organism evidence="1 2">
    <name type="scientific">Coniella lustricola</name>
    <dbReference type="NCBI Taxonomy" id="2025994"/>
    <lineage>
        <taxon>Eukaryota</taxon>
        <taxon>Fungi</taxon>
        <taxon>Dikarya</taxon>
        <taxon>Ascomycota</taxon>
        <taxon>Pezizomycotina</taxon>
        <taxon>Sordariomycetes</taxon>
        <taxon>Sordariomycetidae</taxon>
        <taxon>Diaporthales</taxon>
        <taxon>Schizoparmaceae</taxon>
        <taxon>Coniella</taxon>
    </lineage>
</organism>
<gene>
    <name evidence="1" type="ORF">BD289DRAFT_188170</name>
</gene>
<protein>
    <submittedName>
        <fullName evidence="1">Uncharacterized protein</fullName>
    </submittedName>
</protein>
<dbReference type="EMBL" id="KZ678755">
    <property type="protein sequence ID" value="PSR75517.1"/>
    <property type="molecule type" value="Genomic_DNA"/>
</dbReference>
<dbReference type="AlphaFoldDB" id="A0A2T2ZSY6"/>
<name>A0A2T2ZSY6_9PEZI</name>
<evidence type="ECO:0000313" key="1">
    <source>
        <dbReference type="EMBL" id="PSR75517.1"/>
    </source>
</evidence>
<keyword evidence="2" id="KW-1185">Reference proteome</keyword>
<dbReference type="Proteomes" id="UP000241462">
    <property type="component" value="Unassembled WGS sequence"/>
</dbReference>
<reference evidence="1 2" key="1">
    <citation type="journal article" date="2018" name="Mycol. Prog.">
        <title>Coniella lustricola, a new species from submerged detritus.</title>
        <authorList>
            <person name="Raudabaugh D.B."/>
            <person name="Iturriaga T."/>
            <person name="Carver A."/>
            <person name="Mondo S."/>
            <person name="Pangilinan J."/>
            <person name="Lipzen A."/>
            <person name="He G."/>
            <person name="Amirebrahimi M."/>
            <person name="Grigoriev I.V."/>
            <person name="Miller A.N."/>
        </authorList>
    </citation>
    <scope>NUCLEOTIDE SEQUENCE [LARGE SCALE GENOMIC DNA]</scope>
    <source>
        <strain evidence="1 2">B22-T-1</strain>
    </source>
</reference>